<dbReference type="GO" id="GO:0008168">
    <property type="term" value="F:methyltransferase activity"/>
    <property type="evidence" value="ECO:0007669"/>
    <property type="project" value="UniProtKB-KW"/>
</dbReference>
<protein>
    <submittedName>
        <fullName evidence="1">Putative methyltransferase SirN-like protein</fullName>
    </submittedName>
</protein>
<dbReference type="OrthoDB" id="184880at2759"/>
<keyword evidence="2" id="KW-1185">Reference proteome</keyword>
<dbReference type="Gene3D" id="3.40.50.150">
    <property type="entry name" value="Vaccinia Virus protein VP39"/>
    <property type="match status" value="1"/>
</dbReference>
<keyword evidence="1" id="KW-0808">Transferase</keyword>
<dbReference type="CDD" id="cd02440">
    <property type="entry name" value="AdoMet_MTases"/>
    <property type="match status" value="1"/>
</dbReference>
<dbReference type="GeneID" id="54584434"/>
<accession>A0A6A6I8Y4</accession>
<sequence>MGSLVLAPIDLSKPMRILDSATADGTWIRDLAASTAPVEHQFVGTDIDPSNFPSTPPAGQTYQAQDITKPWPEDWKESFDFVHQRLALVGGGSAQQQVLSNLAALVKPGGWIQLMEATNVLPDEDGPAMRNFVAVMKGMFVAMGSSLDLGNELPGMLQKEGFEDVQDRLFNTKQGAMNPDPTLAKQSVYSTVVPARALAAFGKTLPEGTIPLPAEKIASMPEDLKAELTEKGGIYPLRAVWGRKPAA</sequence>
<dbReference type="InterPro" id="IPR029063">
    <property type="entry name" value="SAM-dependent_MTases_sf"/>
</dbReference>
<dbReference type="Proteomes" id="UP000800094">
    <property type="component" value="Unassembled WGS sequence"/>
</dbReference>
<proteinExistence type="predicted"/>
<organism evidence="1 2">
    <name type="scientific">Trematosphaeria pertusa</name>
    <dbReference type="NCBI Taxonomy" id="390896"/>
    <lineage>
        <taxon>Eukaryota</taxon>
        <taxon>Fungi</taxon>
        <taxon>Dikarya</taxon>
        <taxon>Ascomycota</taxon>
        <taxon>Pezizomycotina</taxon>
        <taxon>Dothideomycetes</taxon>
        <taxon>Pleosporomycetidae</taxon>
        <taxon>Pleosporales</taxon>
        <taxon>Massarineae</taxon>
        <taxon>Trematosphaeriaceae</taxon>
        <taxon>Trematosphaeria</taxon>
    </lineage>
</organism>
<dbReference type="GO" id="GO:0032259">
    <property type="term" value="P:methylation"/>
    <property type="evidence" value="ECO:0007669"/>
    <property type="project" value="UniProtKB-KW"/>
</dbReference>
<dbReference type="SUPFAM" id="SSF53335">
    <property type="entry name" value="S-adenosyl-L-methionine-dependent methyltransferases"/>
    <property type="match status" value="1"/>
</dbReference>
<evidence type="ECO:0000313" key="1">
    <source>
        <dbReference type="EMBL" id="KAF2246826.1"/>
    </source>
</evidence>
<name>A0A6A6I8Y4_9PLEO</name>
<reference evidence="1" key="1">
    <citation type="journal article" date="2020" name="Stud. Mycol.">
        <title>101 Dothideomycetes genomes: a test case for predicting lifestyles and emergence of pathogens.</title>
        <authorList>
            <person name="Haridas S."/>
            <person name="Albert R."/>
            <person name="Binder M."/>
            <person name="Bloem J."/>
            <person name="Labutti K."/>
            <person name="Salamov A."/>
            <person name="Andreopoulos B."/>
            <person name="Baker S."/>
            <person name="Barry K."/>
            <person name="Bills G."/>
            <person name="Bluhm B."/>
            <person name="Cannon C."/>
            <person name="Castanera R."/>
            <person name="Culley D."/>
            <person name="Daum C."/>
            <person name="Ezra D."/>
            <person name="Gonzalez J."/>
            <person name="Henrissat B."/>
            <person name="Kuo A."/>
            <person name="Liang C."/>
            <person name="Lipzen A."/>
            <person name="Lutzoni F."/>
            <person name="Magnuson J."/>
            <person name="Mondo S."/>
            <person name="Nolan M."/>
            <person name="Ohm R."/>
            <person name="Pangilinan J."/>
            <person name="Park H.-J."/>
            <person name="Ramirez L."/>
            <person name="Alfaro M."/>
            <person name="Sun H."/>
            <person name="Tritt A."/>
            <person name="Yoshinaga Y."/>
            <person name="Zwiers L.-H."/>
            <person name="Turgeon B."/>
            <person name="Goodwin S."/>
            <person name="Spatafora J."/>
            <person name="Crous P."/>
            <person name="Grigoriev I."/>
        </authorList>
    </citation>
    <scope>NUCLEOTIDE SEQUENCE</scope>
    <source>
        <strain evidence="1">CBS 122368</strain>
    </source>
</reference>
<dbReference type="AlphaFoldDB" id="A0A6A6I8Y4"/>
<evidence type="ECO:0000313" key="2">
    <source>
        <dbReference type="Proteomes" id="UP000800094"/>
    </source>
</evidence>
<keyword evidence="1" id="KW-0489">Methyltransferase</keyword>
<gene>
    <name evidence="1" type="ORF">BU26DRAFT_532502</name>
</gene>
<dbReference type="RefSeq" id="XP_033681830.1">
    <property type="nucleotide sequence ID" value="XM_033831104.1"/>
</dbReference>
<dbReference type="EMBL" id="ML987198">
    <property type="protein sequence ID" value="KAF2246826.1"/>
    <property type="molecule type" value="Genomic_DNA"/>
</dbReference>